<name>A0AC60QSY0_IXOPE</name>
<dbReference type="Proteomes" id="UP000805193">
    <property type="component" value="Unassembled WGS sequence"/>
</dbReference>
<evidence type="ECO:0000313" key="1">
    <source>
        <dbReference type="EMBL" id="KAG0442655.1"/>
    </source>
</evidence>
<feature type="non-terminal residue" evidence="1">
    <location>
        <position position="1"/>
    </location>
</feature>
<comment type="caution">
    <text evidence="1">The sequence shown here is derived from an EMBL/GenBank/DDBJ whole genome shotgun (WGS) entry which is preliminary data.</text>
</comment>
<dbReference type="EMBL" id="JABSTQ010004305">
    <property type="protein sequence ID" value="KAG0442655.1"/>
    <property type="molecule type" value="Genomic_DNA"/>
</dbReference>
<accession>A0AC60QSY0</accession>
<sequence>CLVCGAILKTPTNTTTPLLNHLKRHAGARKEYEGAAAVAEQRNAPKSKNASVMPAFKPRLSDQSVRARALTKKIGCFIATGLHSDTVVEEPAF</sequence>
<evidence type="ECO:0000313" key="2">
    <source>
        <dbReference type="Proteomes" id="UP000805193"/>
    </source>
</evidence>
<proteinExistence type="predicted"/>
<reference evidence="1 2" key="1">
    <citation type="journal article" date="2020" name="Cell">
        <title>Large-Scale Comparative Analyses of Tick Genomes Elucidate Their Genetic Diversity and Vector Capacities.</title>
        <authorList>
            <consortium name="Tick Genome and Microbiome Consortium (TIGMIC)"/>
            <person name="Jia N."/>
            <person name="Wang J."/>
            <person name="Shi W."/>
            <person name="Du L."/>
            <person name="Sun Y."/>
            <person name="Zhan W."/>
            <person name="Jiang J.F."/>
            <person name="Wang Q."/>
            <person name="Zhang B."/>
            <person name="Ji P."/>
            <person name="Bell-Sakyi L."/>
            <person name="Cui X.M."/>
            <person name="Yuan T.T."/>
            <person name="Jiang B.G."/>
            <person name="Yang W.F."/>
            <person name="Lam T.T."/>
            <person name="Chang Q.C."/>
            <person name="Ding S.J."/>
            <person name="Wang X.J."/>
            <person name="Zhu J.G."/>
            <person name="Ruan X.D."/>
            <person name="Zhao L."/>
            <person name="Wei J.T."/>
            <person name="Ye R.Z."/>
            <person name="Que T.C."/>
            <person name="Du C.H."/>
            <person name="Zhou Y.H."/>
            <person name="Cheng J.X."/>
            <person name="Dai P.F."/>
            <person name="Guo W.B."/>
            <person name="Han X.H."/>
            <person name="Huang E.J."/>
            <person name="Li L.F."/>
            <person name="Wei W."/>
            <person name="Gao Y.C."/>
            <person name="Liu J.Z."/>
            <person name="Shao H.Z."/>
            <person name="Wang X."/>
            <person name="Wang C.C."/>
            <person name="Yang T.C."/>
            <person name="Huo Q.B."/>
            <person name="Li W."/>
            <person name="Chen H.Y."/>
            <person name="Chen S.E."/>
            <person name="Zhou L.G."/>
            <person name="Ni X.B."/>
            <person name="Tian J.H."/>
            <person name="Sheng Y."/>
            <person name="Liu T."/>
            <person name="Pan Y.S."/>
            <person name="Xia L.Y."/>
            <person name="Li J."/>
            <person name="Zhao F."/>
            <person name="Cao W.C."/>
        </authorList>
    </citation>
    <scope>NUCLEOTIDE SEQUENCE [LARGE SCALE GENOMIC DNA]</scope>
    <source>
        <strain evidence="1">Iper-2018</strain>
    </source>
</reference>
<keyword evidence="2" id="KW-1185">Reference proteome</keyword>
<organism evidence="1 2">
    <name type="scientific">Ixodes persulcatus</name>
    <name type="common">Taiga tick</name>
    <dbReference type="NCBI Taxonomy" id="34615"/>
    <lineage>
        <taxon>Eukaryota</taxon>
        <taxon>Metazoa</taxon>
        <taxon>Ecdysozoa</taxon>
        <taxon>Arthropoda</taxon>
        <taxon>Chelicerata</taxon>
        <taxon>Arachnida</taxon>
        <taxon>Acari</taxon>
        <taxon>Parasitiformes</taxon>
        <taxon>Ixodida</taxon>
        <taxon>Ixodoidea</taxon>
        <taxon>Ixodidae</taxon>
        <taxon>Ixodinae</taxon>
        <taxon>Ixodes</taxon>
    </lineage>
</organism>
<gene>
    <name evidence="1" type="ORF">HPB47_015647</name>
</gene>
<protein>
    <submittedName>
        <fullName evidence="1">Uncharacterized protein</fullName>
    </submittedName>
</protein>